<keyword evidence="7" id="KW-1185">Reference proteome</keyword>
<evidence type="ECO:0000256" key="4">
    <source>
        <dbReference type="ARBA" id="ARBA00022989"/>
    </source>
</evidence>
<evidence type="ECO:0000256" key="2">
    <source>
        <dbReference type="ARBA" id="ARBA00022475"/>
    </source>
</evidence>
<dbReference type="PANTHER" id="PTHR39087">
    <property type="entry name" value="UPF0104 MEMBRANE PROTEIN MJ1595"/>
    <property type="match status" value="1"/>
</dbReference>
<keyword evidence="3" id="KW-0812">Transmembrane</keyword>
<dbReference type="EMBL" id="CP025704">
    <property type="protein sequence ID" value="AUN99125.1"/>
    <property type="molecule type" value="Genomic_DNA"/>
</dbReference>
<evidence type="ECO:0000256" key="1">
    <source>
        <dbReference type="ARBA" id="ARBA00004651"/>
    </source>
</evidence>
<gene>
    <name evidence="6" type="ORF">C0V70_13645</name>
</gene>
<dbReference type="RefSeq" id="WP_102244416.1">
    <property type="nucleotide sequence ID" value="NZ_CP025704.1"/>
</dbReference>
<dbReference type="InterPro" id="IPR022791">
    <property type="entry name" value="L-PG_synthase/AglD"/>
</dbReference>
<name>A0A2K9NVP0_BACTC</name>
<keyword evidence="2" id="KW-1003">Cell membrane</keyword>
<evidence type="ECO:0000256" key="3">
    <source>
        <dbReference type="ARBA" id="ARBA00022692"/>
    </source>
</evidence>
<dbReference type="Pfam" id="PF03706">
    <property type="entry name" value="LPG_synthase_TM"/>
    <property type="match status" value="1"/>
</dbReference>
<evidence type="ECO:0000313" key="7">
    <source>
        <dbReference type="Proteomes" id="UP000235584"/>
    </source>
</evidence>
<keyword evidence="4" id="KW-1133">Transmembrane helix</keyword>
<proteinExistence type="predicted"/>
<dbReference type="Proteomes" id="UP000235584">
    <property type="component" value="Chromosome"/>
</dbReference>
<comment type="subcellular location">
    <subcellularLocation>
        <location evidence="1">Cell membrane</location>
        <topology evidence="1">Multi-pass membrane protein</topology>
    </subcellularLocation>
</comment>
<evidence type="ECO:0000313" key="6">
    <source>
        <dbReference type="EMBL" id="AUN99125.1"/>
    </source>
</evidence>
<keyword evidence="5" id="KW-0472">Membrane</keyword>
<evidence type="ECO:0000256" key="5">
    <source>
        <dbReference type="ARBA" id="ARBA00023136"/>
    </source>
</evidence>
<sequence length="335" mass="38148">MKSSWKTLYHFFLLFLSLALLVGLAVYVYRNGESFERLKQIDLSIIAWLIGFHVVNYLLLGITHAYPLSKYGVYLKFKDWYGLATISEMFNYLLPARGGSAIRLLYLHDKYHISKRELLSMGLAVVMTGFLMLGLFGAVYCHLFLSHINPLFYALEILYVCVTVSSLVFVFASDFVIRLFKMDAKYSPRKYLVDKKIMGVSSLCYLGMLLINPIKIYLSFKAIGIDLGLTETIEMSLILLASSFFQVVPGNIGVKEMATAYIGKQYGIQFETALLASLIDRSIMMLFLFPVGFYSYWSLMLKESFSAINLQSSGASSRIPLMKRLVKLRWPLLPK</sequence>
<dbReference type="AlphaFoldDB" id="A0A2K9NVP0"/>
<dbReference type="GO" id="GO:0005886">
    <property type="term" value="C:plasma membrane"/>
    <property type="evidence" value="ECO:0007669"/>
    <property type="project" value="UniProtKB-SubCell"/>
</dbReference>
<organism evidence="6 7">
    <name type="scientific">Bacteriovorax stolpii</name>
    <name type="common">Bdellovibrio stolpii</name>
    <dbReference type="NCBI Taxonomy" id="960"/>
    <lineage>
        <taxon>Bacteria</taxon>
        <taxon>Pseudomonadati</taxon>
        <taxon>Bdellovibrionota</taxon>
        <taxon>Bacteriovoracia</taxon>
        <taxon>Bacteriovoracales</taxon>
        <taxon>Bacteriovoracaceae</taxon>
        <taxon>Bacteriovorax</taxon>
    </lineage>
</organism>
<reference evidence="6 7" key="1">
    <citation type="submission" date="2018-01" db="EMBL/GenBank/DDBJ databases">
        <title>Complete genome sequence of Bacteriovorax stolpii DSM12778.</title>
        <authorList>
            <person name="Tang B."/>
            <person name="Chang J."/>
        </authorList>
    </citation>
    <scope>NUCLEOTIDE SEQUENCE [LARGE SCALE GENOMIC DNA]</scope>
    <source>
        <strain evidence="6 7">DSM 12778</strain>
    </source>
</reference>
<accession>A0A2K9NVP0</accession>
<dbReference type="PANTHER" id="PTHR39087:SF2">
    <property type="entry name" value="UPF0104 MEMBRANE PROTEIN MJ1595"/>
    <property type="match status" value="1"/>
</dbReference>
<dbReference type="KEGG" id="bsto:C0V70_13645"/>
<protein>
    <submittedName>
        <fullName evidence="6">Uncharacterized protein</fullName>
    </submittedName>
</protein>